<evidence type="ECO:0000256" key="5">
    <source>
        <dbReference type="ARBA" id="ARBA00023163"/>
    </source>
</evidence>
<dbReference type="AlphaFoldDB" id="A0A8J2T5G5"/>
<evidence type="ECO:0000256" key="6">
    <source>
        <dbReference type="ARBA" id="ARBA00023242"/>
    </source>
</evidence>
<dbReference type="GO" id="GO:0003677">
    <property type="term" value="F:DNA binding"/>
    <property type="evidence" value="ECO:0007669"/>
    <property type="project" value="UniProtKB-KW"/>
</dbReference>
<keyword evidence="2" id="KW-0862">Zinc</keyword>
<dbReference type="SMART" id="SM00066">
    <property type="entry name" value="GAL4"/>
    <property type="match status" value="1"/>
</dbReference>
<organism evidence="8 9">
    <name type="scientific">Zygosaccharomyces bailii (strain CLIB 213 / ATCC 58445 / CBS 680 / BCRC 21525 / NBRC 1098 / NCYC 1416 / NRRL Y-2227)</name>
    <dbReference type="NCBI Taxonomy" id="1333698"/>
    <lineage>
        <taxon>Eukaryota</taxon>
        <taxon>Fungi</taxon>
        <taxon>Dikarya</taxon>
        <taxon>Ascomycota</taxon>
        <taxon>Saccharomycotina</taxon>
        <taxon>Saccharomycetes</taxon>
        <taxon>Saccharomycetales</taxon>
        <taxon>Saccharomycetaceae</taxon>
        <taxon>Zygosaccharomyces</taxon>
    </lineage>
</organism>
<dbReference type="GO" id="GO:0000981">
    <property type="term" value="F:DNA-binding transcription factor activity, RNA polymerase II-specific"/>
    <property type="evidence" value="ECO:0007669"/>
    <property type="project" value="InterPro"/>
</dbReference>
<evidence type="ECO:0000313" key="8">
    <source>
        <dbReference type="EMBL" id="CDF88920.1"/>
    </source>
</evidence>
<dbReference type="PANTHER" id="PTHR31069:SF32">
    <property type="entry name" value="ARGININE METABOLISM REGULATION PROTEIN II"/>
    <property type="match status" value="1"/>
</dbReference>
<dbReference type="PANTHER" id="PTHR31069">
    <property type="entry name" value="OLEATE-ACTIVATED TRANSCRIPTION FACTOR 1-RELATED"/>
    <property type="match status" value="1"/>
</dbReference>
<dbReference type="InterPro" id="IPR050675">
    <property type="entry name" value="OAF3"/>
</dbReference>
<evidence type="ECO:0000256" key="1">
    <source>
        <dbReference type="ARBA" id="ARBA00022723"/>
    </source>
</evidence>
<dbReference type="InterPro" id="IPR036864">
    <property type="entry name" value="Zn2-C6_fun-type_DNA-bd_sf"/>
</dbReference>
<keyword evidence="4" id="KW-0238">DNA-binding</keyword>
<proteinExistence type="predicted"/>
<keyword evidence="3" id="KW-0805">Transcription regulation</keyword>
<evidence type="ECO:0000256" key="4">
    <source>
        <dbReference type="ARBA" id="ARBA00023125"/>
    </source>
</evidence>
<dbReference type="OrthoDB" id="416217at2759"/>
<dbReference type="Gene3D" id="4.10.240.10">
    <property type="entry name" value="Zn(2)-C6 fungal-type DNA-binding domain"/>
    <property type="match status" value="1"/>
</dbReference>
<gene>
    <name evidence="8" type="ORF">BN860_04984g</name>
</gene>
<reference evidence="9" key="1">
    <citation type="journal article" date="2013" name="Genome Announc.">
        <title>Genome sequence of the food spoilage yeast Zygosaccharomyces bailii CLIB 213(T).</title>
        <authorList>
            <person name="Galeote V."/>
            <person name="Bigey F."/>
            <person name="Devillers H."/>
            <person name="Neuveglise C."/>
            <person name="Dequin S."/>
        </authorList>
    </citation>
    <scope>NUCLEOTIDE SEQUENCE [LARGE SCALE GENOMIC DNA]</scope>
    <source>
        <strain evidence="9">CLIB 213 / ATCC 58445 / CBS 680 / CCRC 21525 / NBRC 1098 / NCYC 1416 / NRRL Y-2227</strain>
    </source>
</reference>
<feature type="domain" description="Zn(2)-C6 fungal-type" evidence="7">
    <location>
        <begin position="11"/>
        <end position="41"/>
    </location>
</feature>
<accession>A0A8J2T5G5</accession>
<sequence>MSSAKGRTFTGCWPCRLKKRRCDENKPQCSLCKRHGDRCCYDVKLVWLDENIYKNAHGRYSSRAQLAGPHRRRRMSKKNLRSLISGSISPLSELDEDENDTGSYTISVRRLKIYDNAVDSVYGRGEHRNYSQRHVNWVLDSLLHRLESGTDKAAHRQGPFALFDGSRSKGVPSPAVSAESSAAQTYIDQWVNQEVGTLLWLQGQDPLLSNEQFRDWYLSFMRCNISIAFCHAMQDADPLKCVKEQCPQWIPLALTILVAMQGYTEELAAELSSWILVQQELQIWMLPTVSALVINSQSGQELCFCSKLLSNYPPTFEAQLLELQIAGKLVDQWRDKIIAQSCVSQDTTQSFPQLKFWQSQLDIFQSIPI</sequence>
<keyword evidence="5" id="KW-0804">Transcription</keyword>
<keyword evidence="1" id="KW-0479">Metal-binding</keyword>
<dbReference type="InterPro" id="IPR001138">
    <property type="entry name" value="Zn2Cys6_DnaBD"/>
</dbReference>
<evidence type="ECO:0000313" key="9">
    <source>
        <dbReference type="Proteomes" id="UP000019375"/>
    </source>
</evidence>
<dbReference type="GO" id="GO:0008270">
    <property type="term" value="F:zinc ion binding"/>
    <property type="evidence" value="ECO:0007669"/>
    <property type="project" value="InterPro"/>
</dbReference>
<name>A0A8J2T5G5_ZYGB2</name>
<evidence type="ECO:0000256" key="2">
    <source>
        <dbReference type="ARBA" id="ARBA00022833"/>
    </source>
</evidence>
<dbReference type="Proteomes" id="UP000019375">
    <property type="component" value="Unassembled WGS sequence"/>
</dbReference>
<dbReference type="Pfam" id="PF00172">
    <property type="entry name" value="Zn_clus"/>
    <property type="match status" value="1"/>
</dbReference>
<evidence type="ECO:0000256" key="3">
    <source>
        <dbReference type="ARBA" id="ARBA00023015"/>
    </source>
</evidence>
<dbReference type="PROSITE" id="PS50048">
    <property type="entry name" value="ZN2_CY6_FUNGAL_2"/>
    <property type="match status" value="1"/>
</dbReference>
<keyword evidence="9" id="KW-1185">Reference proteome</keyword>
<dbReference type="EMBL" id="HG316456">
    <property type="protein sequence ID" value="CDF88920.1"/>
    <property type="molecule type" value="Genomic_DNA"/>
</dbReference>
<evidence type="ECO:0000259" key="7">
    <source>
        <dbReference type="PROSITE" id="PS50048"/>
    </source>
</evidence>
<keyword evidence="6" id="KW-0539">Nucleus</keyword>
<dbReference type="SUPFAM" id="SSF57701">
    <property type="entry name" value="Zn2/Cys6 DNA-binding domain"/>
    <property type="match status" value="1"/>
</dbReference>
<protein>
    <submittedName>
        <fullName evidence="8">ZYBA0S03-04984g1_1</fullName>
    </submittedName>
</protein>
<dbReference type="CDD" id="cd00067">
    <property type="entry name" value="GAL4"/>
    <property type="match status" value="1"/>
</dbReference>
<dbReference type="PROSITE" id="PS00463">
    <property type="entry name" value="ZN2_CY6_FUNGAL_1"/>
    <property type="match status" value="1"/>
</dbReference>